<organism evidence="1">
    <name type="scientific">Arundo donax</name>
    <name type="common">Giant reed</name>
    <name type="synonym">Donax arundinaceus</name>
    <dbReference type="NCBI Taxonomy" id="35708"/>
    <lineage>
        <taxon>Eukaryota</taxon>
        <taxon>Viridiplantae</taxon>
        <taxon>Streptophyta</taxon>
        <taxon>Embryophyta</taxon>
        <taxon>Tracheophyta</taxon>
        <taxon>Spermatophyta</taxon>
        <taxon>Magnoliopsida</taxon>
        <taxon>Liliopsida</taxon>
        <taxon>Poales</taxon>
        <taxon>Poaceae</taxon>
        <taxon>PACMAD clade</taxon>
        <taxon>Arundinoideae</taxon>
        <taxon>Arundineae</taxon>
        <taxon>Arundo</taxon>
    </lineage>
</organism>
<protein>
    <submittedName>
        <fullName evidence="1">Uncharacterized protein</fullName>
    </submittedName>
</protein>
<reference evidence="1" key="2">
    <citation type="journal article" date="2015" name="Data Brief">
        <title>Shoot transcriptome of the giant reed, Arundo donax.</title>
        <authorList>
            <person name="Barrero R.A."/>
            <person name="Guerrero F.D."/>
            <person name="Moolhuijzen P."/>
            <person name="Goolsby J.A."/>
            <person name="Tidwell J."/>
            <person name="Bellgard S.E."/>
            <person name="Bellgard M.I."/>
        </authorList>
    </citation>
    <scope>NUCLEOTIDE SEQUENCE</scope>
    <source>
        <tissue evidence="1">Shoot tissue taken approximately 20 cm above the soil surface</tissue>
    </source>
</reference>
<sequence>MIVTSVLASPIFFLLIVQY</sequence>
<proteinExistence type="predicted"/>
<accession>A0A0A8YAY4</accession>
<name>A0A0A8YAY4_ARUDO</name>
<dbReference type="AlphaFoldDB" id="A0A0A8YAY4"/>
<dbReference type="EMBL" id="GBRH01275290">
    <property type="protein sequence ID" value="JAD22605.1"/>
    <property type="molecule type" value="Transcribed_RNA"/>
</dbReference>
<evidence type="ECO:0000313" key="1">
    <source>
        <dbReference type="EMBL" id="JAD22605.1"/>
    </source>
</evidence>
<reference evidence="1" key="1">
    <citation type="submission" date="2014-09" db="EMBL/GenBank/DDBJ databases">
        <authorList>
            <person name="Magalhaes I.L.F."/>
            <person name="Oliveira U."/>
            <person name="Santos F.R."/>
            <person name="Vidigal T.H.D.A."/>
            <person name="Brescovit A.D."/>
            <person name="Santos A.J."/>
        </authorList>
    </citation>
    <scope>NUCLEOTIDE SEQUENCE</scope>
    <source>
        <tissue evidence="1">Shoot tissue taken approximately 20 cm above the soil surface</tissue>
    </source>
</reference>